<dbReference type="InterPro" id="IPR002208">
    <property type="entry name" value="SecY/SEC61-alpha"/>
</dbReference>
<keyword evidence="1" id="KW-1133">Transmembrane helix</keyword>
<evidence type="ECO:0000256" key="1">
    <source>
        <dbReference type="SAM" id="Phobius"/>
    </source>
</evidence>
<sequence>MMMQGAGNIFKIPDLRKKIFFTLLMVVIYRLGTHIPAPGLNPQVMAEFFSTQLKGTVFGLYDLFVGGAFSRGAVFGFGIMPYIMASIFFQLLGTVFPQIQKLQQDEEGRRKVTQYTR</sequence>
<name>A0A9D5QC91_UNCW3</name>
<feature type="non-terminal residue" evidence="2">
    <location>
        <position position="117"/>
    </location>
</feature>
<evidence type="ECO:0000313" key="3">
    <source>
        <dbReference type="Proteomes" id="UP000630660"/>
    </source>
</evidence>
<dbReference type="PRINTS" id="PR00303">
    <property type="entry name" value="SECYTRNLCASE"/>
</dbReference>
<reference evidence="2" key="1">
    <citation type="submission" date="2019-11" db="EMBL/GenBank/DDBJ databases">
        <title>Microbial mats filling the niche in hypersaline microbial mats.</title>
        <authorList>
            <person name="Wong H.L."/>
            <person name="Macleod F.I."/>
            <person name="White R.A. III"/>
            <person name="Burns B.P."/>
        </authorList>
    </citation>
    <scope>NUCLEOTIDE SEQUENCE</scope>
    <source>
        <strain evidence="2">Bin_327</strain>
    </source>
</reference>
<dbReference type="EMBL" id="WJKJ01000031">
    <property type="protein sequence ID" value="MBD3363792.1"/>
    <property type="molecule type" value="Genomic_DNA"/>
</dbReference>
<organism evidence="2 3">
    <name type="scientific">candidate division WOR-3 bacterium</name>
    <dbReference type="NCBI Taxonomy" id="2052148"/>
    <lineage>
        <taxon>Bacteria</taxon>
        <taxon>Bacteria division WOR-3</taxon>
    </lineage>
</organism>
<proteinExistence type="predicted"/>
<evidence type="ECO:0000313" key="2">
    <source>
        <dbReference type="EMBL" id="MBD3363792.1"/>
    </source>
</evidence>
<dbReference type="Pfam" id="PF00344">
    <property type="entry name" value="SecY"/>
    <property type="match status" value="1"/>
</dbReference>
<dbReference type="Gene3D" id="1.10.3370.10">
    <property type="entry name" value="SecY subunit domain"/>
    <property type="match status" value="1"/>
</dbReference>
<dbReference type="InterPro" id="IPR023201">
    <property type="entry name" value="SecY_dom_sf"/>
</dbReference>
<keyword evidence="1" id="KW-0472">Membrane</keyword>
<dbReference type="AlphaFoldDB" id="A0A9D5QC91"/>
<protein>
    <submittedName>
        <fullName evidence="2">Preprotein translocase subunit SecY</fullName>
    </submittedName>
</protein>
<comment type="caution">
    <text evidence="2">The sequence shown here is derived from an EMBL/GenBank/DDBJ whole genome shotgun (WGS) entry which is preliminary data.</text>
</comment>
<dbReference type="GO" id="GO:0015031">
    <property type="term" value="P:protein transport"/>
    <property type="evidence" value="ECO:0007669"/>
    <property type="project" value="InterPro"/>
</dbReference>
<dbReference type="Proteomes" id="UP000630660">
    <property type="component" value="Unassembled WGS sequence"/>
</dbReference>
<gene>
    <name evidence="2" type="ORF">GF359_01105</name>
</gene>
<feature type="transmembrane region" description="Helical" evidence="1">
    <location>
        <begin position="70"/>
        <end position="92"/>
    </location>
</feature>
<dbReference type="SUPFAM" id="SSF103491">
    <property type="entry name" value="Preprotein translocase SecY subunit"/>
    <property type="match status" value="1"/>
</dbReference>
<dbReference type="GO" id="GO:0016020">
    <property type="term" value="C:membrane"/>
    <property type="evidence" value="ECO:0007669"/>
    <property type="project" value="InterPro"/>
</dbReference>
<keyword evidence="1" id="KW-0812">Transmembrane</keyword>
<accession>A0A9D5QC91</accession>